<dbReference type="Proteomes" id="UP000762676">
    <property type="component" value="Unassembled WGS sequence"/>
</dbReference>
<comment type="caution">
    <text evidence="2">The sequence shown here is derived from an EMBL/GenBank/DDBJ whole genome shotgun (WGS) entry which is preliminary data.</text>
</comment>
<dbReference type="EMBL" id="BMAT01005130">
    <property type="protein sequence ID" value="GFR87991.1"/>
    <property type="molecule type" value="Genomic_DNA"/>
</dbReference>
<name>A0AAV4GSF0_9GAST</name>
<organism evidence="2 3">
    <name type="scientific">Elysia marginata</name>
    <dbReference type="NCBI Taxonomy" id="1093978"/>
    <lineage>
        <taxon>Eukaryota</taxon>
        <taxon>Metazoa</taxon>
        <taxon>Spiralia</taxon>
        <taxon>Lophotrochozoa</taxon>
        <taxon>Mollusca</taxon>
        <taxon>Gastropoda</taxon>
        <taxon>Heterobranchia</taxon>
        <taxon>Euthyneura</taxon>
        <taxon>Panpulmonata</taxon>
        <taxon>Sacoglossa</taxon>
        <taxon>Placobranchoidea</taxon>
        <taxon>Plakobranchidae</taxon>
        <taxon>Elysia</taxon>
    </lineage>
</organism>
<protein>
    <submittedName>
        <fullName evidence="2">Uncharacterized protein</fullName>
    </submittedName>
</protein>
<evidence type="ECO:0000256" key="1">
    <source>
        <dbReference type="SAM" id="MobiDB-lite"/>
    </source>
</evidence>
<evidence type="ECO:0000313" key="3">
    <source>
        <dbReference type="Proteomes" id="UP000762676"/>
    </source>
</evidence>
<accession>A0AAV4GSF0</accession>
<dbReference type="AlphaFoldDB" id="A0AAV4GSF0"/>
<reference evidence="2 3" key="1">
    <citation type="journal article" date="2021" name="Elife">
        <title>Chloroplast acquisition without the gene transfer in kleptoplastic sea slugs, Plakobranchus ocellatus.</title>
        <authorList>
            <person name="Maeda T."/>
            <person name="Takahashi S."/>
            <person name="Yoshida T."/>
            <person name="Shimamura S."/>
            <person name="Takaki Y."/>
            <person name="Nagai Y."/>
            <person name="Toyoda A."/>
            <person name="Suzuki Y."/>
            <person name="Arimoto A."/>
            <person name="Ishii H."/>
            <person name="Satoh N."/>
            <person name="Nishiyama T."/>
            <person name="Hasebe M."/>
            <person name="Maruyama T."/>
            <person name="Minagawa J."/>
            <person name="Obokata J."/>
            <person name="Shigenobu S."/>
        </authorList>
    </citation>
    <scope>NUCLEOTIDE SEQUENCE [LARGE SCALE GENOMIC DNA]</scope>
</reference>
<evidence type="ECO:0000313" key="2">
    <source>
        <dbReference type="EMBL" id="GFR87991.1"/>
    </source>
</evidence>
<proteinExistence type="predicted"/>
<gene>
    <name evidence="2" type="ORF">ElyMa_002506100</name>
</gene>
<feature type="compositionally biased region" description="Basic and acidic residues" evidence="1">
    <location>
        <begin position="8"/>
        <end position="23"/>
    </location>
</feature>
<feature type="region of interest" description="Disordered" evidence="1">
    <location>
        <begin position="1"/>
        <end position="23"/>
    </location>
</feature>
<sequence>MSCGLESNPHHPDHESDAQSSEPRRSTILYFYIAQPTDGCNSRITVRGSFSKFPISLYSVSDLIEPKRLIYVAIFVKAWSAYQIYELYTKTLLKLYISARK</sequence>
<keyword evidence="3" id="KW-1185">Reference proteome</keyword>